<evidence type="ECO:0000256" key="3">
    <source>
        <dbReference type="ARBA" id="ARBA00023274"/>
    </source>
</evidence>
<keyword evidence="4" id="KW-0496">Mitochondrion</keyword>
<name>A0A0G3F668_PSEMU</name>
<protein>
    <submittedName>
        <fullName evidence="4">Ribosomal protein L6</fullName>
    </submittedName>
</protein>
<evidence type="ECO:0000256" key="1">
    <source>
        <dbReference type="ARBA" id="ARBA00009356"/>
    </source>
</evidence>
<dbReference type="PANTHER" id="PTHR11655">
    <property type="entry name" value="60S/50S RIBOSOMAL PROTEIN L6/L9"/>
    <property type="match status" value="1"/>
</dbReference>
<dbReference type="GO" id="GO:1990904">
    <property type="term" value="C:ribonucleoprotein complex"/>
    <property type="evidence" value="ECO:0007669"/>
    <property type="project" value="UniProtKB-KW"/>
</dbReference>
<accession>A0A0G3F668</accession>
<evidence type="ECO:0000256" key="2">
    <source>
        <dbReference type="ARBA" id="ARBA00022980"/>
    </source>
</evidence>
<dbReference type="PRINTS" id="PR00059">
    <property type="entry name" value="RIBOSOMALL6"/>
</dbReference>
<gene>
    <name evidence="4" type="primary">rpl7</name>
</gene>
<dbReference type="PIRSF" id="PIRSF002162">
    <property type="entry name" value="Ribosomal_L6"/>
    <property type="match status" value="1"/>
</dbReference>
<geneLocation type="mitochondrion" evidence="4"/>
<dbReference type="AlphaFoldDB" id="A0A0G3F668"/>
<proteinExistence type="inferred from homology"/>
<dbReference type="PROSITE" id="PS00525">
    <property type="entry name" value="RIBOSOMAL_L6_1"/>
    <property type="match status" value="1"/>
</dbReference>
<organism evidence="4">
    <name type="scientific">Pseudo-nitzschia multiseries</name>
    <name type="common">Marine planktonic diatom</name>
    <name type="synonym">Nitzschia pungens f. multiseries</name>
    <dbReference type="NCBI Taxonomy" id="37319"/>
    <lineage>
        <taxon>Eukaryota</taxon>
        <taxon>Sar</taxon>
        <taxon>Stramenopiles</taxon>
        <taxon>Ochrophyta</taxon>
        <taxon>Bacillariophyta</taxon>
        <taxon>Bacillariophyceae</taxon>
        <taxon>Bacillariophycidae</taxon>
        <taxon>Bacillariales</taxon>
        <taxon>Bacillariaceae</taxon>
        <taxon>Pseudo-nitzschia</taxon>
    </lineage>
</organism>
<dbReference type="InterPro" id="IPR019906">
    <property type="entry name" value="Ribosomal_uL6_bac-type"/>
</dbReference>
<dbReference type="EMBL" id="KR149143">
    <property type="protein sequence ID" value="AKJ77354.1"/>
    <property type="molecule type" value="Genomic_DNA"/>
</dbReference>
<reference evidence="4" key="1">
    <citation type="submission" date="2015-04" db="EMBL/GenBank/DDBJ databases">
        <title>Pseudonitzschia multiseries mitochondrial genome.</title>
        <authorList>
            <person name="Bi G."/>
            <person name="Yuan X."/>
            <person name="Cao M."/>
        </authorList>
    </citation>
    <scope>NUCLEOTIDE SEQUENCE</scope>
</reference>
<dbReference type="InterPro" id="IPR002358">
    <property type="entry name" value="Ribosomal_uL6_CS"/>
</dbReference>
<dbReference type="RefSeq" id="YP_009144746.1">
    <property type="nucleotide sequence ID" value="NC_027265.1"/>
</dbReference>
<dbReference type="GeneID" id="24570692"/>
<evidence type="ECO:0000313" key="4">
    <source>
        <dbReference type="EMBL" id="AKJ77354.1"/>
    </source>
</evidence>
<dbReference type="SUPFAM" id="SSF56053">
    <property type="entry name" value="Ribosomal protein L6"/>
    <property type="match status" value="1"/>
</dbReference>
<dbReference type="GO" id="GO:0002181">
    <property type="term" value="P:cytoplasmic translation"/>
    <property type="evidence" value="ECO:0007669"/>
    <property type="project" value="TreeGrafter"/>
</dbReference>
<dbReference type="GO" id="GO:0005840">
    <property type="term" value="C:ribosome"/>
    <property type="evidence" value="ECO:0007669"/>
    <property type="project" value="UniProtKB-KW"/>
</dbReference>
<dbReference type="InterPro" id="IPR000702">
    <property type="entry name" value="Ribosomal_uL6-like"/>
</dbReference>
<dbReference type="PANTHER" id="PTHR11655:SF14">
    <property type="entry name" value="LARGE RIBOSOMAL SUBUNIT PROTEIN UL6M"/>
    <property type="match status" value="1"/>
</dbReference>
<sequence>MKNFKKKYSIKVPKNIKILYCDKKNLITFIGPLLTKSLNLEVKLLLIPSSNLIIATQKSTSGLKGSKKLQGTTIAKIRQILIEITYVLSRKLNLVGVGYRAFPHESLPNQMYFKLGYSHLIYFKIPTCLSSNCLKFTKIFIKGNLSYDLLTQTAAQIRSCKLPEPYKGKGILYDKETITLKKGKKI</sequence>
<dbReference type="GO" id="GO:0019843">
    <property type="term" value="F:rRNA binding"/>
    <property type="evidence" value="ECO:0007669"/>
    <property type="project" value="InterPro"/>
</dbReference>
<keyword evidence="2 4" id="KW-0689">Ribosomal protein</keyword>
<dbReference type="GO" id="GO:0003735">
    <property type="term" value="F:structural constituent of ribosome"/>
    <property type="evidence" value="ECO:0007669"/>
    <property type="project" value="InterPro"/>
</dbReference>
<comment type="similarity">
    <text evidence="1">Belongs to the universal ribosomal protein uL6 family.</text>
</comment>
<keyword evidence="3" id="KW-0687">Ribonucleoprotein</keyword>
<dbReference type="Gene3D" id="3.90.930.12">
    <property type="entry name" value="Ribosomal protein L6, alpha-beta domain"/>
    <property type="match status" value="1"/>
</dbReference>
<dbReference type="InterPro" id="IPR036789">
    <property type="entry name" value="Ribosomal_uL6-like_a/b-dom_sf"/>
</dbReference>